<dbReference type="Gene3D" id="3.40.50.300">
    <property type="entry name" value="P-loop containing nucleotide triphosphate hydrolases"/>
    <property type="match status" value="1"/>
</dbReference>
<proteinExistence type="predicted"/>
<dbReference type="Pfam" id="PF04466">
    <property type="entry name" value="Terminase_3"/>
    <property type="match status" value="1"/>
</dbReference>
<dbReference type="AlphaFoldDB" id="A0A0H3ZSB9"/>
<dbReference type="EMBL" id="KP795637">
    <property type="protein sequence ID" value="AKN39145.1"/>
    <property type="molecule type" value="Genomic_DNA"/>
</dbReference>
<dbReference type="PANTHER" id="PTHR39184">
    <property type="match status" value="1"/>
</dbReference>
<dbReference type="PANTHER" id="PTHR39184:SF1">
    <property type="entry name" value="PBSX PHAGE TERMINASE LARGE SUBUNIT"/>
    <property type="match status" value="1"/>
</dbReference>
<evidence type="ECO:0000259" key="1">
    <source>
        <dbReference type="Pfam" id="PF04466"/>
    </source>
</evidence>
<sequence>MFEVLVDRLVRWINLHGGRGSSKSRTMGYIIVILMLIDYRFIVVARVLEDDVEDSIWKNIIDRIYELELQEFFKITKEKITCLITGAFIIPFGIANNPGKIKSLEACDILLIEEAEEVQNYAWDKIIPTIRDDNGKKVSIITIYNPDWENGDTHQLMTVNQDKLLLGRFIRHINYLDNPFCPENILVDAEQMKQDDYKRYKHIYLGIAKETTEIQVFYEVWDVKALNPNEIETDTRHHNYKGQIKEFAGVAFGNSQTPTSALMAFEYDGDLYISRSASGVEELEGMANIVRQIDKKLVYCQPEQPATRRNINKLLTKDGIKLIDADKGKDDVLDSIKFLRGSYGKIYIHPDCQNVIDDFTNYFWEVDKHTNEILDVPVDKHNQSFHALRHALHAKIGIGE</sequence>
<protein>
    <recommendedName>
        <fullName evidence="1">Phage terminase large subunit N-terminal domain-containing protein</fullName>
    </recommendedName>
</protein>
<dbReference type="NCBIfam" id="TIGR01547">
    <property type="entry name" value="phage_term_2"/>
    <property type="match status" value="1"/>
</dbReference>
<accession>A0A0H3ZSB9</accession>
<organism evidence="2">
    <name type="scientific">Vibrio kanaloae</name>
    <dbReference type="NCBI Taxonomy" id="170673"/>
    <lineage>
        <taxon>Bacteria</taxon>
        <taxon>Pseudomonadati</taxon>
        <taxon>Pseudomonadota</taxon>
        <taxon>Gammaproteobacteria</taxon>
        <taxon>Vibrionales</taxon>
        <taxon>Vibrionaceae</taxon>
        <taxon>Vibrio</taxon>
    </lineage>
</organism>
<evidence type="ECO:0000313" key="2">
    <source>
        <dbReference type="EMBL" id="AKN39145.1"/>
    </source>
</evidence>
<dbReference type="InterPro" id="IPR035412">
    <property type="entry name" value="Terminase_L_N"/>
</dbReference>
<feature type="domain" description="Phage terminase large subunit N-terminal" evidence="1">
    <location>
        <begin position="15"/>
        <end position="206"/>
    </location>
</feature>
<dbReference type="InterPro" id="IPR052380">
    <property type="entry name" value="Viral_DNA_packaging_terminase"/>
</dbReference>
<reference evidence="2" key="1">
    <citation type="journal article" date="2015" name="MBio">
        <title>Eco-Evolutionary Dynamics of Episomes among Ecologically Cohesive Bacterial Populations.</title>
        <authorList>
            <person name="Xue H."/>
            <person name="Cordero O.X."/>
            <person name="Camas F.M."/>
            <person name="Trimble W."/>
            <person name="Meyer F."/>
            <person name="Guglielmini J."/>
            <person name="Rocha E.P."/>
            <person name="Polz M.F."/>
        </authorList>
    </citation>
    <scope>NUCLEOTIDE SEQUENCE</scope>
    <source>
        <strain evidence="2">5S_239</strain>
    </source>
</reference>
<dbReference type="InterPro" id="IPR027417">
    <property type="entry name" value="P-loop_NTPase"/>
</dbReference>
<dbReference type="InterPro" id="IPR006437">
    <property type="entry name" value="Phage_terminase_lsu"/>
</dbReference>
<name>A0A0H3ZSB9_9VIBR</name>
<dbReference type="Gene3D" id="3.30.420.280">
    <property type="match status" value="1"/>
</dbReference>